<gene>
    <name evidence="1" type="primary">53</name>
    <name evidence="1" type="ORF">PBI_CANTARE_53</name>
</gene>
<dbReference type="Proteomes" id="UP000279277">
    <property type="component" value="Segment"/>
</dbReference>
<protein>
    <submittedName>
        <fullName evidence="1">Uncharacterized protein</fullName>
    </submittedName>
</protein>
<evidence type="ECO:0000313" key="1">
    <source>
        <dbReference type="EMBL" id="AYQ99273.1"/>
    </source>
</evidence>
<name>A0A3G3LZL4_9CAUD</name>
<reference evidence="1 2" key="1">
    <citation type="submission" date="2018-10" db="EMBL/GenBank/DDBJ databases">
        <authorList>
            <person name="Zack K."/>
            <person name="Garlena R.A."/>
            <person name="Russell D.A."/>
            <person name="Pope W.H."/>
            <person name="Jacobs-Sera D."/>
            <person name="Hatfull G.F."/>
        </authorList>
    </citation>
    <scope>NUCLEOTIDE SEQUENCE [LARGE SCALE GENOMIC DNA]</scope>
</reference>
<dbReference type="KEGG" id="vg:77952989"/>
<dbReference type="GeneID" id="77952989"/>
<dbReference type="RefSeq" id="YP_010676628.1">
    <property type="nucleotide sequence ID" value="NC_071014.1"/>
</dbReference>
<organism evidence="1 2">
    <name type="scientific">Brevibacterium phage Cantare</name>
    <dbReference type="NCBI Taxonomy" id="2338395"/>
    <lineage>
        <taxon>Viruses</taxon>
        <taxon>Duplodnaviria</taxon>
        <taxon>Heunggongvirae</taxon>
        <taxon>Uroviricota</taxon>
        <taxon>Caudoviricetes</taxon>
        <taxon>Cantarevirus</taxon>
        <taxon>Cantarevirus cantare</taxon>
    </lineage>
</organism>
<accession>A0A3G3LZL4</accession>
<proteinExistence type="predicted"/>
<dbReference type="EMBL" id="MK016493">
    <property type="protein sequence ID" value="AYQ99273.1"/>
    <property type="molecule type" value="Genomic_DNA"/>
</dbReference>
<keyword evidence="2" id="KW-1185">Reference proteome</keyword>
<sequence length="115" mass="13022">MSALKDAGTINHAIISYTAVLKETKDGKHYVRIPNVDRVEVTFTDPTSFEARGIHEARLKKNNTASDLIQLYSTDQFPTDTRDLRKIQHSIWDIKKLSKGLANVQITCDLSAHRK</sequence>
<evidence type="ECO:0000313" key="2">
    <source>
        <dbReference type="Proteomes" id="UP000279277"/>
    </source>
</evidence>